<dbReference type="Pfam" id="PF13193">
    <property type="entry name" value="AMP-binding_C"/>
    <property type="match status" value="1"/>
</dbReference>
<dbReference type="EMBL" id="JACIJR010000007">
    <property type="protein sequence ID" value="MBB5730551.1"/>
    <property type="molecule type" value="Genomic_DNA"/>
</dbReference>
<dbReference type="PANTHER" id="PTHR43201">
    <property type="entry name" value="ACYL-COA SYNTHETASE"/>
    <property type="match status" value="1"/>
</dbReference>
<dbReference type="Pfam" id="PF00501">
    <property type="entry name" value="AMP-binding"/>
    <property type="match status" value="1"/>
</dbReference>
<dbReference type="PANTHER" id="PTHR43201:SF5">
    <property type="entry name" value="MEDIUM-CHAIN ACYL-COA LIGASE ACSF2, MITOCHONDRIAL"/>
    <property type="match status" value="1"/>
</dbReference>
<dbReference type="Proteomes" id="UP000546701">
    <property type="component" value="Unassembled WGS sequence"/>
</dbReference>
<dbReference type="InterPro" id="IPR045851">
    <property type="entry name" value="AMP-bd_C_sf"/>
</dbReference>
<keyword evidence="3" id="KW-0812">Transmembrane</keyword>
<keyword evidence="7" id="KW-1185">Reference proteome</keyword>
<keyword evidence="2 6" id="KW-0436">Ligase</keyword>
<keyword evidence="3" id="KW-1133">Transmembrane helix</keyword>
<proteinExistence type="inferred from homology"/>
<feature type="domain" description="AMP-binding enzyme C-terminal" evidence="5">
    <location>
        <begin position="472"/>
        <end position="548"/>
    </location>
</feature>
<dbReference type="OrthoDB" id="9803968at2"/>
<dbReference type="RefSeq" id="WP_157176952.1">
    <property type="nucleotide sequence ID" value="NZ_BMJP01000005.1"/>
</dbReference>
<accession>A0A7W9BUW2</accession>
<dbReference type="SUPFAM" id="SSF56801">
    <property type="entry name" value="Acetyl-CoA synthetase-like"/>
    <property type="match status" value="1"/>
</dbReference>
<evidence type="ECO:0000259" key="5">
    <source>
        <dbReference type="Pfam" id="PF13193"/>
    </source>
</evidence>
<evidence type="ECO:0000256" key="2">
    <source>
        <dbReference type="ARBA" id="ARBA00022598"/>
    </source>
</evidence>
<feature type="domain" description="AMP-dependent synthetase/ligase" evidence="4">
    <location>
        <begin position="53"/>
        <end position="422"/>
    </location>
</feature>
<comment type="similarity">
    <text evidence="1">Belongs to the ATP-dependent AMP-binding enzyme family.</text>
</comment>
<evidence type="ECO:0000256" key="1">
    <source>
        <dbReference type="ARBA" id="ARBA00006432"/>
    </source>
</evidence>
<evidence type="ECO:0000256" key="3">
    <source>
        <dbReference type="SAM" id="Phobius"/>
    </source>
</evidence>
<dbReference type="GO" id="GO:0006631">
    <property type="term" value="P:fatty acid metabolic process"/>
    <property type="evidence" value="ECO:0007669"/>
    <property type="project" value="TreeGrafter"/>
</dbReference>
<protein>
    <submittedName>
        <fullName evidence="6">Acyl-CoA synthetase (AMP-forming)/AMP-acid ligase II</fullName>
    </submittedName>
</protein>
<dbReference type="Gene3D" id="2.30.38.10">
    <property type="entry name" value="Luciferase, Domain 3"/>
    <property type="match status" value="1"/>
</dbReference>
<dbReference type="InterPro" id="IPR020845">
    <property type="entry name" value="AMP-binding_CS"/>
</dbReference>
<dbReference type="Gene3D" id="3.30.300.30">
    <property type="match status" value="1"/>
</dbReference>
<sequence length="565" mass="59568">MASELDIRLETAIGGITGSHGPLIAGPADGVGPMVPGNAVVTSAPATLAAFFTHFCAAHAGTTAVVAGAERLTFGDMAAWSDRTAAAFCGGWGVEKGDRVVIAMRNCPAWIALYMAVVKAGAVATLVNGWWQPDELAGAIALVSPKLIVADAERGRRMAAAGITVPTIVLPIEADLAEALDPLLDGIATAALPDVMPEDDATILFTSGSTGRAKGAVSQHIAVVTGAYTFLAYTASLLHLMVEEGRPPPNPPVTLVAVPLFHVTGAVPVMLNSFAIGRTMVLMRKWDAGEALRLVEAEKVTYFVGVPTMSLEMMQHPERDKFDTSSLLDIGAGGAARPVSHVARLIESFPGSAPMLGYGLTETNAVGCTNFRNNYAAKPASTGKPQAPFTDVAIFDEDGSPVAPGERGEIAIRSRANFRGYWDNPAATAAAFRGPYFLTGDIGYLDPDGYLFIVDRAKDIIIRGGENIGCQEVETAIYANPEVAEACVFGLPDERLGEVPAAVVHLTDPGSLTEHDLTEFLTVRLARYKLPERIWFSTEPLPKLGTGKIDKKTLREGYVAAQAEA</sequence>
<comment type="caution">
    <text evidence="6">The sequence shown here is derived from an EMBL/GenBank/DDBJ whole genome shotgun (WGS) entry which is preliminary data.</text>
</comment>
<reference evidence="6 7" key="1">
    <citation type="submission" date="2020-08" db="EMBL/GenBank/DDBJ databases">
        <title>Genomic Encyclopedia of Type Strains, Phase IV (KMG-IV): sequencing the most valuable type-strain genomes for metagenomic binning, comparative biology and taxonomic classification.</title>
        <authorList>
            <person name="Goeker M."/>
        </authorList>
    </citation>
    <scope>NUCLEOTIDE SEQUENCE [LARGE SCALE GENOMIC DNA]</scope>
    <source>
        <strain evidence="6 7">DSM 103336</strain>
    </source>
</reference>
<name>A0A7W9BUW2_9SPHN</name>
<organism evidence="6 7">
    <name type="scientific">Sphingomonas prati</name>
    <dbReference type="NCBI Taxonomy" id="1843237"/>
    <lineage>
        <taxon>Bacteria</taxon>
        <taxon>Pseudomonadati</taxon>
        <taxon>Pseudomonadota</taxon>
        <taxon>Alphaproteobacteria</taxon>
        <taxon>Sphingomonadales</taxon>
        <taxon>Sphingomonadaceae</taxon>
        <taxon>Sphingomonas</taxon>
    </lineage>
</organism>
<dbReference type="Gene3D" id="3.40.50.980">
    <property type="match status" value="2"/>
</dbReference>
<dbReference type="AlphaFoldDB" id="A0A7W9BUW2"/>
<evidence type="ECO:0000313" key="6">
    <source>
        <dbReference type="EMBL" id="MBB5730551.1"/>
    </source>
</evidence>
<feature type="transmembrane region" description="Helical" evidence="3">
    <location>
        <begin position="221"/>
        <end position="242"/>
    </location>
</feature>
<feature type="transmembrane region" description="Helical" evidence="3">
    <location>
        <begin position="254"/>
        <end position="276"/>
    </location>
</feature>
<dbReference type="GO" id="GO:0031956">
    <property type="term" value="F:medium-chain fatty acid-CoA ligase activity"/>
    <property type="evidence" value="ECO:0007669"/>
    <property type="project" value="TreeGrafter"/>
</dbReference>
<dbReference type="PROSITE" id="PS00455">
    <property type="entry name" value="AMP_BINDING"/>
    <property type="match status" value="1"/>
</dbReference>
<evidence type="ECO:0000313" key="7">
    <source>
        <dbReference type="Proteomes" id="UP000546701"/>
    </source>
</evidence>
<gene>
    <name evidence="6" type="ORF">FHS99_003054</name>
</gene>
<dbReference type="InterPro" id="IPR025110">
    <property type="entry name" value="AMP-bd_C"/>
</dbReference>
<keyword evidence="3" id="KW-0472">Membrane</keyword>
<evidence type="ECO:0000259" key="4">
    <source>
        <dbReference type="Pfam" id="PF00501"/>
    </source>
</evidence>
<dbReference type="InterPro" id="IPR000873">
    <property type="entry name" value="AMP-dep_synth/lig_dom"/>
</dbReference>